<dbReference type="STRING" id="1122189.SAMN02745165_01295"/>
<feature type="domain" description="Flavinylation-associated cytochrome" evidence="2">
    <location>
        <begin position="6"/>
        <end position="72"/>
    </location>
</feature>
<organism evidence="3 4">
    <name type="scientific">Malonomonas rubra DSM 5091</name>
    <dbReference type="NCBI Taxonomy" id="1122189"/>
    <lineage>
        <taxon>Bacteria</taxon>
        <taxon>Pseudomonadati</taxon>
        <taxon>Thermodesulfobacteriota</taxon>
        <taxon>Desulfuromonadia</taxon>
        <taxon>Desulfuromonadales</taxon>
        <taxon>Geopsychrobacteraceae</taxon>
        <taxon>Malonomonas</taxon>
    </lineage>
</organism>
<dbReference type="InterPro" id="IPR025517">
    <property type="entry name" value="DUF4405"/>
</dbReference>
<evidence type="ECO:0000256" key="1">
    <source>
        <dbReference type="SAM" id="Phobius"/>
    </source>
</evidence>
<gene>
    <name evidence="3" type="ORF">SAMN02745165_01295</name>
</gene>
<evidence type="ECO:0000313" key="3">
    <source>
        <dbReference type="EMBL" id="SHI97306.1"/>
    </source>
</evidence>
<keyword evidence="1" id="KW-0812">Transmembrane</keyword>
<dbReference type="Proteomes" id="UP000184171">
    <property type="component" value="Unassembled WGS sequence"/>
</dbReference>
<reference evidence="3 4" key="1">
    <citation type="submission" date="2016-11" db="EMBL/GenBank/DDBJ databases">
        <authorList>
            <person name="Jaros S."/>
            <person name="Januszkiewicz K."/>
            <person name="Wedrychowicz H."/>
        </authorList>
    </citation>
    <scope>NUCLEOTIDE SEQUENCE [LARGE SCALE GENOMIC DNA]</scope>
    <source>
        <strain evidence="3 4">DSM 5091</strain>
    </source>
</reference>
<proteinExistence type="predicted"/>
<keyword evidence="1" id="KW-0472">Membrane</keyword>
<dbReference type="EMBL" id="FQZT01000003">
    <property type="protein sequence ID" value="SHI97306.1"/>
    <property type="molecule type" value="Genomic_DNA"/>
</dbReference>
<dbReference type="Pfam" id="PF14358">
    <property type="entry name" value="DUF4405"/>
    <property type="match status" value="1"/>
</dbReference>
<dbReference type="OrthoDB" id="9793491at2"/>
<accession>A0A1M6FI35</accession>
<keyword evidence="1" id="KW-1133">Transmembrane helix</keyword>
<name>A0A1M6FI35_MALRU</name>
<dbReference type="RefSeq" id="WP_072906947.1">
    <property type="nucleotide sequence ID" value="NZ_FQZT01000003.1"/>
</dbReference>
<evidence type="ECO:0000313" key="4">
    <source>
        <dbReference type="Proteomes" id="UP000184171"/>
    </source>
</evidence>
<feature type="transmembrane region" description="Helical" evidence="1">
    <location>
        <begin position="93"/>
        <end position="111"/>
    </location>
</feature>
<dbReference type="AlphaFoldDB" id="A0A1M6FI35"/>
<feature type="transmembrane region" description="Helical" evidence="1">
    <location>
        <begin position="54"/>
        <end position="72"/>
    </location>
</feature>
<keyword evidence="4" id="KW-1185">Reference proteome</keyword>
<protein>
    <recommendedName>
        <fullName evidence="2">Flavinylation-associated cytochrome domain-containing protein</fullName>
    </recommendedName>
</protein>
<sequence length="274" mass="30276">MNMRRITSLTALISFVLLMLTSVVLYIVPAGRVAYWSGYQLWGMSKVEWGNVHINLGVLFLISILLHIYYNWTPIVTYMKNKSKQVRVFTPEFNVSLLVTLVVFWGTLAGIPPMSSVIHLGETISEKANLTYGEPPYGHAELSPLADFAKKVDVELEIALELLQKAGIKLDSPQQPMQEIADANGLSPQAIYLTIKPQVEQSAAETMPEEALGGTGKRTLAQICEMYGLNPAEIIQGLAAKNISAQLDQQMKDIAAANGIDPHTLYAEIYQLQK</sequence>
<evidence type="ECO:0000259" key="2">
    <source>
        <dbReference type="Pfam" id="PF14358"/>
    </source>
</evidence>